<feature type="compositionally biased region" description="Polar residues" evidence="1">
    <location>
        <begin position="1588"/>
        <end position="1612"/>
    </location>
</feature>
<dbReference type="PANTHER" id="PTHR22754">
    <property type="entry name" value="DISCO-INTERACTING PROTEIN 2 DIP2 -RELATED"/>
    <property type="match status" value="1"/>
</dbReference>
<dbReference type="InterPro" id="IPR000873">
    <property type="entry name" value="AMP-dep_synth/lig_dom"/>
</dbReference>
<gene>
    <name evidence="5" type="ORF">GTA08_BOTSDO11451</name>
</gene>
<feature type="region of interest" description="Disordered" evidence="1">
    <location>
        <begin position="116"/>
        <end position="150"/>
    </location>
</feature>
<dbReference type="InterPro" id="IPR042099">
    <property type="entry name" value="ANL_N_sf"/>
</dbReference>
<evidence type="ECO:0000313" key="5">
    <source>
        <dbReference type="EMBL" id="KAF4300794.1"/>
    </source>
</evidence>
<dbReference type="GO" id="GO:0005829">
    <property type="term" value="C:cytosol"/>
    <property type="evidence" value="ECO:0007669"/>
    <property type="project" value="TreeGrafter"/>
</dbReference>
<evidence type="ECO:0000259" key="2">
    <source>
        <dbReference type="Pfam" id="PF00501"/>
    </source>
</evidence>
<accession>A0A8H4IHG4</accession>
<organism evidence="5 6">
    <name type="scientific">Botryosphaeria dothidea</name>
    <dbReference type="NCBI Taxonomy" id="55169"/>
    <lineage>
        <taxon>Eukaryota</taxon>
        <taxon>Fungi</taxon>
        <taxon>Dikarya</taxon>
        <taxon>Ascomycota</taxon>
        <taxon>Pezizomycotina</taxon>
        <taxon>Dothideomycetes</taxon>
        <taxon>Dothideomycetes incertae sedis</taxon>
        <taxon>Botryosphaeriales</taxon>
        <taxon>Botryosphaeriaceae</taxon>
        <taxon>Botryosphaeria</taxon>
    </lineage>
</organism>
<dbReference type="InterPro" id="IPR056881">
    <property type="entry name" value="Mug62_dom"/>
</dbReference>
<dbReference type="InterPro" id="IPR025110">
    <property type="entry name" value="AMP-bd_C"/>
</dbReference>
<evidence type="ECO:0000313" key="6">
    <source>
        <dbReference type="Proteomes" id="UP000572817"/>
    </source>
</evidence>
<dbReference type="Gene3D" id="3.30.300.30">
    <property type="match status" value="1"/>
</dbReference>
<evidence type="ECO:0000259" key="4">
    <source>
        <dbReference type="Pfam" id="PF24919"/>
    </source>
</evidence>
<dbReference type="Gene3D" id="3.40.50.12780">
    <property type="entry name" value="N-terminal domain of ligase-like"/>
    <property type="match status" value="3"/>
</dbReference>
<dbReference type="Pfam" id="PF23024">
    <property type="entry name" value="AMP-dom_DIP2-like"/>
    <property type="match status" value="1"/>
</dbReference>
<feature type="region of interest" description="Disordered" evidence="1">
    <location>
        <begin position="1663"/>
        <end position="1815"/>
    </location>
</feature>
<sequence>MAENQNPELQVQLAELDRELEVRVPANATWGRKADCSAIIVTSRKETLLRRERPPHKLVCRLQPSEASAYRRRKTPFAPNPPSAQATAATLRVGTRCPRLRLLAGFQERELGVRNSMQRQSSYGSETFLPRPQTPELYGNPSRSSTLMNSDFAFNPATQQSYNEQSPGGTSRLSTMLDSQQGYFSDFAGAQMQDPSRDSYGGPNRYSSGDAFSPTAAIPPPMLGQHELPPLSVVECQLPLEPREVPFAVYDPHNGNVPMSKFDNIGAVLRHRGRTNARQAAFWVLDSKGKETASITWEKLCSKAEKVAQVIRDKSNLYRGDRVALVYRDSEIIDFAIALLGCFIAGVVAVPMNSVDDYNRLSLLLTTTQAHLALTTDNNLKAFQRDISSSRQKWPTGVEWWKTNEFGSYHPKKKDEVPPLQVPDLAYIEFSRAPTGDLRGVVLSHRTIMHQMACISAIIASINTSEQKDKADTFNPNLRDRNGNFIVADRQPRNTGGEVILSYLDPRSGPGMILGVLHAVYGGHTTVWMEPKTVETPGLYAHLISKYRTTVMVADYPGLKRAAYNYQQDPMATRNFKKNTEPNFASVKICLIDTLTIDCEFHEVLADRWLRPMRNPRARELVAPMLCLPEHGGMIISVRDWLGGEERMGCPLSMDPDSEDTGDEKDKTLEATTSNGYSSLIGGTATTAKKSNKQKKRTELSEVLLDKEALKTNEVIVLAMGEEAKKRANEPGNPTPVLVEPEFLRTGLLGCIIEGKIYVLGLYEDRIRQRVEWVEHGVSEAEHRYFFVQHLVVSIMKTVPKIYDCSAFDSHVNSEYLPIVLIETQSASTAPTTTGGPPRQLDIAFLDSLSERVMDVLYQEHHLRVYCVMTTAPNTLPRVVKNGRREIGNMLCRKAFDSGELPCVHVKFGVERAVQNLPVGDDPAGGIWSPLSTAARSEMLMMQDKQYSGVDYREVVIDDRTSTPLNQFSNIHDLLQWRVSRQAEELAYCTIDGRGREGKGINWRKFDLKVAAVAIYLKNKVKVIPGDHLVLMYTHSEDFVYAIHACFVLGVIAIPMPILDQNRLGEDAPALLHMVADYKIRAIIVNNEVDHVLKQKPVSQHLKQTAGALKVNMPHTYNTSKPSKQSQGCRELGLTIRPAWVQNGYPVLIWTYWTPDQRRVAIQLGHDTLMALCKVQKETCQMTSTRPVLGCVRSTIGLGFIHTCLMGIFLAAPTYLVSPVDFAQNPNILFQTLSRYKIKDTYATSQMLDFAMGHGAGKSTALHELKNLMISTDGRPRVDVYQKVRLHFAAAGLERTAINTIYSHVLNPMVASRSYMCIEPIELWLDMNALRRGLVVPVDPDTEPFSLLVQDSGMVPVSTQISIVNPESNRLCLNGEYGEIWVQSEANAHCFYGSKDVFDAERFNGRTVDGDSNVRYMRTGDLGFLHNVARPIGPGGTMVDMQCLFVLGSIGETFEVNGLSHFPMDIEYSVERCHRNIVPGGCAVFQAGGMIVILVEIFRKNFLASMVPVIVNAVLNEHHVVTDIVAFVSKGDFPRSRLGEKQRGKILATWVTRKMRTIAQFSIRDPDGADSQLTEVAEEHAGGGRNMSMLQQPSNGSSIKRPSSLRKVTSASALPDPNMPTPLQIQNQQGLGGFGLQPGIQEIPTPGEGDEALTPTMEHHRQAYPHLQPPQGGTGPGSGIMDYSPVDMAGVFDNGSYNNSGQNSIQQSRRQSLIDNGNQQQQGQQQWQGQAYNPALHEEQMRQQRYGRQSEDGNEAPQPSYASKPFLNLSGDRDSIGPDVGGFGGGLRVANRSSVDEEDWPQEALMHMNLNDSHR</sequence>
<evidence type="ECO:0000256" key="1">
    <source>
        <dbReference type="SAM" id="MobiDB-lite"/>
    </source>
</evidence>
<dbReference type="InterPro" id="IPR045851">
    <property type="entry name" value="AMP-bd_C_sf"/>
</dbReference>
<dbReference type="PANTHER" id="PTHR22754:SF32">
    <property type="entry name" value="DISCO-INTERACTING PROTEIN 2"/>
    <property type="match status" value="1"/>
</dbReference>
<feature type="compositionally biased region" description="Polar residues" evidence="1">
    <location>
        <begin position="116"/>
        <end position="125"/>
    </location>
</feature>
<dbReference type="SUPFAM" id="SSF56801">
    <property type="entry name" value="Acetyl-CoA synthetase-like"/>
    <property type="match status" value="2"/>
</dbReference>
<dbReference type="Pfam" id="PF24919">
    <property type="entry name" value="Mug62"/>
    <property type="match status" value="1"/>
</dbReference>
<comment type="caution">
    <text evidence="5">The sequence shown here is derived from an EMBL/GenBank/DDBJ whole genome shotgun (WGS) entry which is preliminary data.</text>
</comment>
<feature type="compositionally biased region" description="Polar residues" evidence="1">
    <location>
        <begin position="1695"/>
        <end position="1715"/>
    </location>
</feature>
<feature type="region of interest" description="Disordered" evidence="1">
    <location>
        <begin position="674"/>
        <end position="693"/>
    </location>
</feature>
<keyword evidence="6" id="KW-1185">Reference proteome</keyword>
<dbReference type="OrthoDB" id="69964at2759"/>
<feature type="domain" description="AMP-binding enzyme C-terminal" evidence="3">
    <location>
        <begin position="1452"/>
        <end position="1560"/>
    </location>
</feature>
<feature type="domain" description="AMP-dependent synthetase/ligase" evidence="2">
    <location>
        <begin position="976"/>
        <end position="1104"/>
    </location>
</feature>
<feature type="region of interest" description="Disordered" evidence="1">
    <location>
        <begin position="190"/>
        <end position="224"/>
    </location>
</feature>
<dbReference type="EMBL" id="WWBZ02000082">
    <property type="protein sequence ID" value="KAF4300794.1"/>
    <property type="molecule type" value="Genomic_DNA"/>
</dbReference>
<reference evidence="5" key="1">
    <citation type="submission" date="2020-04" db="EMBL/GenBank/DDBJ databases">
        <title>Genome Assembly and Annotation of Botryosphaeria dothidea sdau 11-99, a Latent Pathogen of Apple Fruit Ring Rot in China.</title>
        <authorList>
            <person name="Yu C."/>
            <person name="Diao Y."/>
            <person name="Lu Q."/>
            <person name="Zhao J."/>
            <person name="Cui S."/>
            <person name="Peng C."/>
            <person name="He B."/>
            <person name="Liu H."/>
        </authorList>
    </citation>
    <scope>NUCLEOTIDE SEQUENCE [LARGE SCALE GENOMIC DNA]</scope>
    <source>
        <strain evidence="5">Sdau11-99</strain>
    </source>
</reference>
<proteinExistence type="predicted"/>
<dbReference type="Pfam" id="PF00501">
    <property type="entry name" value="AMP-binding"/>
    <property type="match status" value="2"/>
</dbReference>
<protein>
    <recommendedName>
        <fullName evidence="7">Acyl-ligase protein</fullName>
    </recommendedName>
</protein>
<evidence type="ECO:0008006" key="7">
    <source>
        <dbReference type="Google" id="ProtNLM"/>
    </source>
</evidence>
<feature type="domain" description="AMP-dependent synthetase/ligase" evidence="2">
    <location>
        <begin position="282"/>
        <end position="571"/>
    </location>
</feature>
<evidence type="ECO:0000259" key="3">
    <source>
        <dbReference type="Pfam" id="PF23024"/>
    </source>
</evidence>
<feature type="region of interest" description="Disordered" evidence="1">
    <location>
        <begin position="1580"/>
        <end position="1617"/>
    </location>
</feature>
<feature type="compositionally biased region" description="Low complexity" evidence="1">
    <location>
        <begin position="1716"/>
        <end position="1730"/>
    </location>
</feature>
<feature type="domain" description="Meiotically up-regulated gene 62 protein-like alpha-beta" evidence="4">
    <location>
        <begin position="763"/>
        <end position="918"/>
    </location>
</feature>
<dbReference type="Proteomes" id="UP000572817">
    <property type="component" value="Unassembled WGS sequence"/>
</dbReference>
<name>A0A8H4IHG4_9PEZI</name>